<dbReference type="Proteomes" id="UP000518300">
    <property type="component" value="Unassembled WGS sequence"/>
</dbReference>
<evidence type="ECO:0000259" key="1">
    <source>
        <dbReference type="Pfam" id="PF10077"/>
    </source>
</evidence>
<feature type="domain" description="DUF2314" evidence="1">
    <location>
        <begin position="1"/>
        <end position="134"/>
    </location>
</feature>
<sequence length="240" mass="26832">MQRAMEQARKTFRFFWRELAWEQRRIVPALELSAIKVPFRDPPGPQETGADVEEMWVGEVDFDGRTLTGLLLNSPHRLRTIQEGDRVEVPWNHISDWMYVIDGRVYGAYTVNLLRSRMPPEEREAHDEAWGFDFGDPGNIQVVPASHPPQPAEHPMALNMGPSLRDYLKADPQRVAARNEKGFTLLHDLSLAGTKSGVGIALEHGADPNALTGHGMSPLQLANALGWEDVAAELKARGAR</sequence>
<dbReference type="Gene3D" id="1.25.40.20">
    <property type="entry name" value="Ankyrin repeat-containing domain"/>
    <property type="match status" value="1"/>
</dbReference>
<dbReference type="InterPro" id="IPR018756">
    <property type="entry name" value="DUF2314"/>
</dbReference>
<dbReference type="Pfam" id="PF10077">
    <property type="entry name" value="DUF2314"/>
    <property type="match status" value="1"/>
</dbReference>
<evidence type="ECO:0000313" key="2">
    <source>
        <dbReference type="EMBL" id="NMO15671.1"/>
    </source>
</evidence>
<accession>A0A848LGE8</accession>
<protein>
    <submittedName>
        <fullName evidence="2">DUF2314 domain-containing protein</fullName>
    </submittedName>
</protein>
<dbReference type="EMBL" id="JABBJJ010000044">
    <property type="protein sequence ID" value="NMO15671.1"/>
    <property type="molecule type" value="Genomic_DNA"/>
</dbReference>
<name>A0A848LGE8_9BACT</name>
<dbReference type="AlphaFoldDB" id="A0A848LGE8"/>
<dbReference type="InterPro" id="IPR036770">
    <property type="entry name" value="Ankyrin_rpt-contain_sf"/>
</dbReference>
<keyword evidence="3" id="KW-1185">Reference proteome</keyword>
<evidence type="ECO:0000313" key="3">
    <source>
        <dbReference type="Proteomes" id="UP000518300"/>
    </source>
</evidence>
<comment type="caution">
    <text evidence="2">The sequence shown here is derived from an EMBL/GenBank/DDBJ whole genome shotgun (WGS) entry which is preliminary data.</text>
</comment>
<organism evidence="2 3">
    <name type="scientific">Pyxidicoccus fallax</name>
    <dbReference type="NCBI Taxonomy" id="394095"/>
    <lineage>
        <taxon>Bacteria</taxon>
        <taxon>Pseudomonadati</taxon>
        <taxon>Myxococcota</taxon>
        <taxon>Myxococcia</taxon>
        <taxon>Myxococcales</taxon>
        <taxon>Cystobacterineae</taxon>
        <taxon>Myxococcaceae</taxon>
        <taxon>Pyxidicoccus</taxon>
    </lineage>
</organism>
<reference evidence="2 3" key="1">
    <citation type="submission" date="2020-04" db="EMBL/GenBank/DDBJ databases">
        <title>Draft genome of Pyxidicoccus fallax type strain.</title>
        <authorList>
            <person name="Whitworth D.E."/>
        </authorList>
    </citation>
    <scope>NUCLEOTIDE SEQUENCE [LARGE SCALE GENOMIC DNA]</scope>
    <source>
        <strain evidence="2 3">DSM 14698</strain>
    </source>
</reference>
<proteinExistence type="predicted"/>
<dbReference type="SUPFAM" id="SSF48403">
    <property type="entry name" value="Ankyrin repeat"/>
    <property type="match status" value="1"/>
</dbReference>
<gene>
    <name evidence="2" type="ORF">HG543_12530</name>
</gene>